<dbReference type="Gene3D" id="1.20.1070.10">
    <property type="entry name" value="Rhodopsin 7-helix transmembrane proteins"/>
    <property type="match status" value="1"/>
</dbReference>
<protein>
    <submittedName>
        <fullName evidence="2">Uncharacterized protein</fullName>
    </submittedName>
</protein>
<organism evidence="2 3">
    <name type="scientific">Rotaria magnacalcarata</name>
    <dbReference type="NCBI Taxonomy" id="392030"/>
    <lineage>
        <taxon>Eukaryota</taxon>
        <taxon>Metazoa</taxon>
        <taxon>Spiralia</taxon>
        <taxon>Gnathifera</taxon>
        <taxon>Rotifera</taxon>
        <taxon>Eurotatoria</taxon>
        <taxon>Bdelloidea</taxon>
        <taxon>Philodinida</taxon>
        <taxon>Philodinidae</taxon>
        <taxon>Rotaria</taxon>
    </lineage>
</organism>
<dbReference type="EMBL" id="CAJOBI010012485">
    <property type="protein sequence ID" value="CAF4165658.1"/>
    <property type="molecule type" value="Genomic_DNA"/>
</dbReference>
<evidence type="ECO:0000313" key="3">
    <source>
        <dbReference type="Proteomes" id="UP000676336"/>
    </source>
</evidence>
<feature type="non-terminal residue" evidence="2">
    <location>
        <position position="1"/>
    </location>
</feature>
<comment type="caution">
    <text evidence="2">The sequence shown here is derived from an EMBL/GenBank/DDBJ whole genome shotgun (WGS) entry which is preliminary data.</text>
</comment>
<evidence type="ECO:0000313" key="2">
    <source>
        <dbReference type="EMBL" id="CAF4165658.1"/>
    </source>
</evidence>
<reference evidence="2" key="1">
    <citation type="submission" date="2021-02" db="EMBL/GenBank/DDBJ databases">
        <authorList>
            <person name="Nowell W R."/>
        </authorList>
    </citation>
    <scope>NUCLEOTIDE SEQUENCE</scope>
</reference>
<gene>
    <name evidence="2" type="ORF">SMN809_LOCUS20380</name>
</gene>
<keyword evidence="1" id="KW-1133">Transmembrane helix</keyword>
<dbReference type="AlphaFoldDB" id="A0A8S2RH73"/>
<keyword evidence="1" id="KW-0812">Transmembrane</keyword>
<feature type="transmembrane region" description="Helical" evidence="1">
    <location>
        <begin position="12"/>
        <end position="38"/>
    </location>
</feature>
<keyword evidence="1" id="KW-0472">Membrane</keyword>
<dbReference type="Proteomes" id="UP000676336">
    <property type="component" value="Unassembled WGS sequence"/>
</dbReference>
<evidence type="ECO:0000256" key="1">
    <source>
        <dbReference type="SAM" id="Phobius"/>
    </source>
</evidence>
<sequence length="48" mass="5343">MENPLLTTDDSILTFASYIGISLSLFGLVVTLITYALFRCSHIDRLHA</sequence>
<accession>A0A8S2RH73</accession>
<name>A0A8S2RH73_9BILA</name>
<proteinExistence type="predicted"/>